<proteinExistence type="predicted"/>
<organism evidence="2">
    <name type="scientific">Arundo donax</name>
    <name type="common">Giant reed</name>
    <name type="synonym">Donax arundinaceus</name>
    <dbReference type="NCBI Taxonomy" id="35708"/>
    <lineage>
        <taxon>Eukaryota</taxon>
        <taxon>Viridiplantae</taxon>
        <taxon>Streptophyta</taxon>
        <taxon>Embryophyta</taxon>
        <taxon>Tracheophyta</taxon>
        <taxon>Spermatophyta</taxon>
        <taxon>Magnoliopsida</taxon>
        <taxon>Liliopsida</taxon>
        <taxon>Poales</taxon>
        <taxon>Poaceae</taxon>
        <taxon>PACMAD clade</taxon>
        <taxon>Arundinoideae</taxon>
        <taxon>Arundineae</taxon>
        <taxon>Arundo</taxon>
    </lineage>
</organism>
<reference evidence="2" key="1">
    <citation type="submission" date="2014-09" db="EMBL/GenBank/DDBJ databases">
        <authorList>
            <person name="Magalhaes I.L.F."/>
            <person name="Oliveira U."/>
            <person name="Santos F.R."/>
            <person name="Vidigal T.H.D.A."/>
            <person name="Brescovit A.D."/>
            <person name="Santos A.J."/>
        </authorList>
    </citation>
    <scope>NUCLEOTIDE SEQUENCE</scope>
    <source>
        <tissue evidence="2">Shoot tissue taken approximately 20 cm above the soil surface</tissue>
    </source>
</reference>
<sequence>MRPRLNRFFFTRLPSENSPAAPPRPASPSVEHRRGHRSSSTRRLSVPILWITSWMVFGSAGRPATSVTWNTFMAMSPLVVISACVTERLFSRNTRVT</sequence>
<protein>
    <submittedName>
        <fullName evidence="2">Uncharacterized protein</fullName>
    </submittedName>
</protein>
<feature type="region of interest" description="Disordered" evidence="1">
    <location>
        <begin position="13"/>
        <end position="42"/>
    </location>
</feature>
<name>A0A0A9GQM2_ARUDO</name>
<dbReference type="AlphaFoldDB" id="A0A0A9GQM2"/>
<evidence type="ECO:0000256" key="1">
    <source>
        <dbReference type="SAM" id="MobiDB-lite"/>
    </source>
</evidence>
<accession>A0A0A9GQM2</accession>
<dbReference type="EMBL" id="GBRH01172207">
    <property type="protein sequence ID" value="JAE25689.1"/>
    <property type="molecule type" value="Transcribed_RNA"/>
</dbReference>
<evidence type="ECO:0000313" key="2">
    <source>
        <dbReference type="EMBL" id="JAE25689.1"/>
    </source>
</evidence>
<reference evidence="2" key="2">
    <citation type="journal article" date="2015" name="Data Brief">
        <title>Shoot transcriptome of the giant reed, Arundo donax.</title>
        <authorList>
            <person name="Barrero R.A."/>
            <person name="Guerrero F.D."/>
            <person name="Moolhuijzen P."/>
            <person name="Goolsby J.A."/>
            <person name="Tidwell J."/>
            <person name="Bellgard S.E."/>
            <person name="Bellgard M.I."/>
        </authorList>
    </citation>
    <scope>NUCLEOTIDE SEQUENCE</scope>
    <source>
        <tissue evidence="2">Shoot tissue taken approximately 20 cm above the soil surface</tissue>
    </source>
</reference>